<dbReference type="EMBL" id="LCIN01000016">
    <property type="protein sequence ID" value="KKT56293.1"/>
    <property type="molecule type" value="Genomic_DNA"/>
</dbReference>
<sequence>MLTLKWLSFLFVLSIPKNIIFVLFLLAGLSFWTAAALAYGLVFSSSVFIYLARRHKVFL</sequence>
<dbReference type="AlphaFoldDB" id="A0A0G1IBV9"/>
<feature type="transmembrane region" description="Helical" evidence="1">
    <location>
        <begin position="32"/>
        <end position="52"/>
    </location>
</feature>
<comment type="caution">
    <text evidence="2">The sequence shown here is derived from an EMBL/GenBank/DDBJ whole genome shotgun (WGS) entry which is preliminary data.</text>
</comment>
<evidence type="ECO:0000256" key="1">
    <source>
        <dbReference type="SAM" id="Phobius"/>
    </source>
</evidence>
<proteinExistence type="predicted"/>
<keyword evidence="1" id="KW-0472">Membrane</keyword>
<protein>
    <submittedName>
        <fullName evidence="2">Uncharacterized protein</fullName>
    </submittedName>
</protein>
<reference evidence="2 3" key="1">
    <citation type="journal article" date="2015" name="Nature">
        <title>rRNA introns, odd ribosomes, and small enigmatic genomes across a large radiation of phyla.</title>
        <authorList>
            <person name="Brown C.T."/>
            <person name="Hug L.A."/>
            <person name="Thomas B.C."/>
            <person name="Sharon I."/>
            <person name="Castelle C.J."/>
            <person name="Singh A."/>
            <person name="Wilkins M.J."/>
            <person name="Williams K.H."/>
            <person name="Banfield J.F."/>
        </authorList>
    </citation>
    <scope>NUCLEOTIDE SEQUENCE [LARGE SCALE GENOMIC DNA]</scope>
</reference>
<name>A0A0G1IBV9_9BACT</name>
<evidence type="ECO:0000313" key="2">
    <source>
        <dbReference type="EMBL" id="KKT56293.1"/>
    </source>
</evidence>
<keyword evidence="1" id="KW-1133">Transmembrane helix</keyword>
<gene>
    <name evidence="2" type="ORF">UW49_C0016G0018</name>
</gene>
<keyword evidence="1" id="KW-0812">Transmembrane</keyword>
<dbReference type="Proteomes" id="UP000033977">
    <property type="component" value="Unassembled WGS sequence"/>
</dbReference>
<feature type="transmembrane region" description="Helical" evidence="1">
    <location>
        <begin position="7"/>
        <end position="26"/>
    </location>
</feature>
<evidence type="ECO:0000313" key="3">
    <source>
        <dbReference type="Proteomes" id="UP000033977"/>
    </source>
</evidence>
<organism evidence="2 3">
    <name type="scientific">Candidatus Giovannonibacteria bacterium GW2011_GWB1_44_23</name>
    <dbReference type="NCBI Taxonomy" id="1618652"/>
    <lineage>
        <taxon>Bacteria</taxon>
        <taxon>Candidatus Giovannoniibacteriota</taxon>
    </lineage>
</organism>
<accession>A0A0G1IBV9</accession>